<dbReference type="GO" id="GO:0008803">
    <property type="term" value="F:bis(5'-nucleosyl)-tetraphosphatase (symmetrical) activity"/>
    <property type="evidence" value="ECO:0007669"/>
    <property type="project" value="TreeGrafter"/>
</dbReference>
<dbReference type="STRING" id="1231392.OCGS_2634"/>
<dbReference type="GO" id="GO:0110154">
    <property type="term" value="P:RNA decapping"/>
    <property type="evidence" value="ECO:0007669"/>
    <property type="project" value="TreeGrafter"/>
</dbReference>
<feature type="domain" description="Calcineurin-like phosphoesterase" evidence="1">
    <location>
        <begin position="38"/>
        <end position="221"/>
    </location>
</feature>
<protein>
    <submittedName>
        <fullName evidence="2">Metallophosphoesterase</fullName>
    </submittedName>
</protein>
<dbReference type="GO" id="GO:0016791">
    <property type="term" value="F:phosphatase activity"/>
    <property type="evidence" value="ECO:0007669"/>
    <property type="project" value="TreeGrafter"/>
</dbReference>
<dbReference type="PANTHER" id="PTHR42850">
    <property type="entry name" value="METALLOPHOSPHOESTERASE"/>
    <property type="match status" value="1"/>
</dbReference>
<reference evidence="2 3" key="1">
    <citation type="journal article" date="2012" name="J. Bacteriol.">
        <title>Draft Genome Sequence of Oceaniovalibus guishaninsula JLT2003T.</title>
        <authorList>
            <person name="Tang K."/>
            <person name="Liu K."/>
            <person name="Jiao N."/>
        </authorList>
    </citation>
    <scope>NUCLEOTIDE SEQUENCE [LARGE SCALE GENOMIC DNA]</scope>
    <source>
        <strain evidence="2 3">JLT2003</strain>
    </source>
</reference>
<accession>K2H9K3</accession>
<dbReference type="AlphaFoldDB" id="K2H9K3"/>
<dbReference type="Proteomes" id="UP000006765">
    <property type="component" value="Unassembled WGS sequence"/>
</dbReference>
<dbReference type="eggNOG" id="COG0639">
    <property type="taxonomic scope" value="Bacteria"/>
</dbReference>
<dbReference type="InterPro" id="IPR004843">
    <property type="entry name" value="Calcineurin-like_PHP"/>
</dbReference>
<keyword evidence="3" id="KW-1185">Reference proteome</keyword>
<comment type="caution">
    <text evidence="2">The sequence shown here is derived from an EMBL/GenBank/DDBJ whole genome shotgun (WGS) entry which is preliminary data.</text>
</comment>
<dbReference type="InterPro" id="IPR050126">
    <property type="entry name" value="Ap4A_hydrolase"/>
</dbReference>
<dbReference type="EMBL" id="AMGO01000067">
    <property type="protein sequence ID" value="EKE43297.1"/>
    <property type="molecule type" value="Genomic_DNA"/>
</dbReference>
<gene>
    <name evidence="2" type="ORF">OCGS_2634</name>
</gene>
<proteinExistence type="predicted"/>
<dbReference type="GO" id="GO:0005737">
    <property type="term" value="C:cytoplasm"/>
    <property type="evidence" value="ECO:0007669"/>
    <property type="project" value="TreeGrafter"/>
</dbReference>
<organism evidence="2 3">
    <name type="scientific">Oceaniovalibus guishaninsula JLT2003</name>
    <dbReference type="NCBI Taxonomy" id="1231392"/>
    <lineage>
        <taxon>Bacteria</taxon>
        <taxon>Pseudomonadati</taxon>
        <taxon>Pseudomonadota</taxon>
        <taxon>Alphaproteobacteria</taxon>
        <taxon>Rhodobacterales</taxon>
        <taxon>Roseobacteraceae</taxon>
        <taxon>Oceaniovalibus</taxon>
    </lineage>
</organism>
<evidence type="ECO:0000313" key="2">
    <source>
        <dbReference type="EMBL" id="EKE43297.1"/>
    </source>
</evidence>
<sequence length="260" mass="27623">MQDGTAPGNRAGGGLSALWRRLTRRIAGGPALPRPGDPVCLIGDIHGRADLLLRMLALIEAQPGAAQARVVTLGDMIGRGPASDAVLALLRDRQQADPVRTICLMGNHERMLLDFLTSPDAHAGWPHAAGRQVLAAFGVAADGPEKTARALRAALPAGTEAWIAARPLWWQADGIAAIHAAADPRLPLPHQDEATLLWARPDRMRRPRPDGLWVVHGHTVVAAPQLSPGRVAVDTGAWKHGVLSAAWFDADGLRFLQATA</sequence>
<dbReference type="Gene3D" id="3.60.21.10">
    <property type="match status" value="1"/>
</dbReference>
<dbReference type="PANTHER" id="PTHR42850:SF4">
    <property type="entry name" value="ZINC-DEPENDENT ENDOPOLYPHOSPHATASE"/>
    <property type="match status" value="1"/>
</dbReference>
<dbReference type="SUPFAM" id="SSF56300">
    <property type="entry name" value="Metallo-dependent phosphatases"/>
    <property type="match status" value="1"/>
</dbReference>
<dbReference type="OrthoDB" id="9807890at2"/>
<name>K2H9K3_9RHOB</name>
<dbReference type="RefSeq" id="WP_007427786.1">
    <property type="nucleotide sequence ID" value="NZ_AMGO01000067.1"/>
</dbReference>
<evidence type="ECO:0000259" key="1">
    <source>
        <dbReference type="Pfam" id="PF00149"/>
    </source>
</evidence>
<dbReference type="Pfam" id="PF00149">
    <property type="entry name" value="Metallophos"/>
    <property type="match status" value="1"/>
</dbReference>
<evidence type="ECO:0000313" key="3">
    <source>
        <dbReference type="Proteomes" id="UP000006765"/>
    </source>
</evidence>
<dbReference type="InterPro" id="IPR029052">
    <property type="entry name" value="Metallo-depent_PP-like"/>
</dbReference>